<dbReference type="GO" id="GO:0003677">
    <property type="term" value="F:DNA binding"/>
    <property type="evidence" value="ECO:0007669"/>
    <property type="project" value="UniProtKB-KW"/>
</dbReference>
<proteinExistence type="inferred from homology"/>
<dbReference type="InterPro" id="IPR026564">
    <property type="entry name" value="Transcrip_reg_TACO1-like_dom3"/>
</dbReference>
<dbReference type="InterPro" id="IPR017856">
    <property type="entry name" value="Integrase-like_N"/>
</dbReference>
<dbReference type="NCBIfam" id="NF001030">
    <property type="entry name" value="PRK00110.1"/>
    <property type="match status" value="1"/>
</dbReference>
<evidence type="ECO:0000259" key="5">
    <source>
        <dbReference type="Pfam" id="PF20772"/>
    </source>
</evidence>
<dbReference type="EMBL" id="UINC01091300">
    <property type="protein sequence ID" value="SVC43960.1"/>
    <property type="molecule type" value="Genomic_DNA"/>
</dbReference>
<dbReference type="InterPro" id="IPR029072">
    <property type="entry name" value="YebC-like"/>
</dbReference>
<evidence type="ECO:0000256" key="3">
    <source>
        <dbReference type="ARBA" id="ARBA00023125"/>
    </source>
</evidence>
<accession>A0A382M5K7</accession>
<dbReference type="PANTHER" id="PTHR12532:SF6">
    <property type="entry name" value="TRANSCRIPTIONAL REGULATORY PROTEIN YEBC-RELATED"/>
    <property type="match status" value="1"/>
</dbReference>
<organism evidence="6">
    <name type="scientific">marine metagenome</name>
    <dbReference type="NCBI Taxonomy" id="408172"/>
    <lineage>
        <taxon>unclassified sequences</taxon>
        <taxon>metagenomes</taxon>
        <taxon>ecological metagenomes</taxon>
    </lineage>
</organism>
<dbReference type="GO" id="GO:0005829">
    <property type="term" value="C:cytosol"/>
    <property type="evidence" value="ECO:0007669"/>
    <property type="project" value="TreeGrafter"/>
</dbReference>
<evidence type="ECO:0000259" key="4">
    <source>
        <dbReference type="Pfam" id="PF01709"/>
    </source>
</evidence>
<comment type="similarity">
    <text evidence="1">Belongs to the TACO1 family.</text>
</comment>
<protein>
    <recommendedName>
        <fullName evidence="7">YebC/PmpR family DNA-binding transcriptional regulator</fullName>
    </recommendedName>
</protein>
<dbReference type="Gene3D" id="1.10.10.200">
    <property type="match status" value="1"/>
</dbReference>
<dbReference type="HAMAP" id="MF_00693">
    <property type="entry name" value="Transcrip_reg_TACO1"/>
    <property type="match status" value="1"/>
</dbReference>
<dbReference type="Pfam" id="PF01709">
    <property type="entry name" value="Transcrip_reg"/>
    <property type="match status" value="1"/>
</dbReference>
<dbReference type="NCBIfam" id="NF009044">
    <property type="entry name" value="PRK12378.1"/>
    <property type="match status" value="1"/>
</dbReference>
<name>A0A382M5K7_9ZZZZ</name>
<dbReference type="NCBIfam" id="TIGR01033">
    <property type="entry name" value="YebC/PmpR family DNA-binding transcriptional regulator"/>
    <property type="match status" value="1"/>
</dbReference>
<feature type="domain" description="TACO1/YebC-like second and third" evidence="4">
    <location>
        <begin position="52"/>
        <end position="208"/>
    </location>
</feature>
<dbReference type="InterPro" id="IPR002876">
    <property type="entry name" value="Transcrip_reg_TACO1-like"/>
</dbReference>
<evidence type="ECO:0000256" key="2">
    <source>
        <dbReference type="ARBA" id="ARBA00022490"/>
    </source>
</evidence>
<feature type="domain" description="TACO1/YebC-like N-terminal" evidence="5">
    <location>
        <begin position="1"/>
        <end position="44"/>
    </location>
</feature>
<reference evidence="6" key="1">
    <citation type="submission" date="2018-05" db="EMBL/GenBank/DDBJ databases">
        <authorList>
            <person name="Lanie J.A."/>
            <person name="Ng W.-L."/>
            <person name="Kazmierczak K.M."/>
            <person name="Andrzejewski T.M."/>
            <person name="Davidsen T.M."/>
            <person name="Wayne K.J."/>
            <person name="Tettelin H."/>
            <person name="Glass J.I."/>
            <person name="Rusch D."/>
            <person name="Podicherti R."/>
            <person name="Tsui H.-C.T."/>
            <person name="Winkler M.E."/>
        </authorList>
    </citation>
    <scope>NUCLEOTIDE SEQUENCE</scope>
</reference>
<dbReference type="InterPro" id="IPR048300">
    <property type="entry name" value="TACO1_YebC-like_2nd/3rd_dom"/>
</dbReference>
<evidence type="ECO:0000256" key="1">
    <source>
        <dbReference type="ARBA" id="ARBA00008724"/>
    </source>
</evidence>
<evidence type="ECO:0008006" key="7">
    <source>
        <dbReference type="Google" id="ProtNLM"/>
    </source>
</evidence>
<keyword evidence="2" id="KW-0963">Cytoplasm</keyword>
<dbReference type="SUPFAM" id="SSF75625">
    <property type="entry name" value="YebC-like"/>
    <property type="match status" value="1"/>
</dbReference>
<dbReference type="PANTHER" id="PTHR12532">
    <property type="entry name" value="TRANSLATIONAL ACTIVATOR OF CYTOCHROME C OXIDASE 1"/>
    <property type="match status" value="1"/>
</dbReference>
<dbReference type="Gene3D" id="3.30.70.980">
    <property type="match status" value="2"/>
</dbReference>
<feature type="non-terminal residue" evidence="6">
    <location>
        <position position="1"/>
    </location>
</feature>
<dbReference type="InterPro" id="IPR049083">
    <property type="entry name" value="TACO1_YebC_N"/>
</dbReference>
<sequence length="222" mass="23944">TVAAKSGDSDPELNFRLRLAIDNAKSQNMPKDNIDRAIAKGSGNNAGGADSFEEITYEGIGPGGVGIIIQTLTDNKNRSAASVRSTITRAGGTFATTGAVSWNFEQKGQIVMTISDGDPELIALDTIDQGAEDFDILDKIIEITCSYTNLSNIQKEIQKNDSVTIDKAELALVPNSTVSLDKNQSSQTLKLLDELEDLDDVQKVFTNADFDDESVEMYSKTI</sequence>
<dbReference type="Pfam" id="PF20772">
    <property type="entry name" value="TACO1_YebC_N"/>
    <property type="match status" value="1"/>
</dbReference>
<keyword evidence="3" id="KW-0238">DNA-binding</keyword>
<evidence type="ECO:0000313" key="6">
    <source>
        <dbReference type="EMBL" id="SVC43960.1"/>
    </source>
</evidence>
<gene>
    <name evidence="6" type="ORF">METZ01_LOCUS296814</name>
</gene>
<dbReference type="AlphaFoldDB" id="A0A382M5K7"/>